<protein>
    <submittedName>
        <fullName evidence="1">Uncharacterized protein</fullName>
    </submittedName>
</protein>
<dbReference type="EMBL" id="HE999757">
    <property type="protein sequence ID" value="CCO09545.2"/>
    <property type="molecule type" value="Genomic_DNA"/>
</dbReference>
<dbReference type="HOGENOM" id="CLU_3326151_0_0_9"/>
<dbReference type="KEGG" id="cml:BN424_62"/>
<evidence type="ECO:0000313" key="1">
    <source>
        <dbReference type="EMBL" id="CCO09545.2"/>
    </source>
</evidence>
<reference evidence="2" key="1">
    <citation type="journal article" date="2013" name="Genome Announc.">
        <title>Complete Chromosome Sequence of Carnobacterium maltaromaticum LMA 28.</title>
        <authorList>
            <person name="Cailliez-Grimal C."/>
            <person name="Chaillou S."/>
            <person name="Anba-Mondoloni J."/>
            <person name="Loux V."/>
            <person name="Afzal M.I."/>
            <person name="Rahman A."/>
            <person name="Kergourlay G."/>
            <person name="Champomier-Verges M.C."/>
            <person name="Zagorec M."/>
            <person name="Dalgaard P."/>
            <person name="Leisner J.J."/>
            <person name="Prevost H."/>
            <person name="Revol-Junelles A.M."/>
            <person name="Borges F."/>
        </authorList>
    </citation>
    <scope>NUCLEOTIDE SEQUENCE</scope>
    <source>
        <strain evidence="2">LMA28</strain>
    </source>
</reference>
<proteinExistence type="predicted"/>
<gene>
    <name evidence="1" type="ORF">BN424_62</name>
</gene>
<accession>K8E1G4</accession>
<sequence>MWFLFLFLVMARYEFFRIINQTNGIASHETFFKVLKNQ</sequence>
<evidence type="ECO:0000313" key="2">
    <source>
        <dbReference type="Proteomes" id="UP000000212"/>
    </source>
</evidence>
<name>K8E1G4_CARML</name>
<organism evidence="1 2">
    <name type="scientific">Carnobacterium maltaromaticum LMA28</name>
    <dbReference type="NCBI Taxonomy" id="1234679"/>
    <lineage>
        <taxon>Bacteria</taxon>
        <taxon>Bacillati</taxon>
        <taxon>Bacillota</taxon>
        <taxon>Bacilli</taxon>
        <taxon>Lactobacillales</taxon>
        <taxon>Carnobacteriaceae</taxon>
        <taxon>Carnobacterium</taxon>
    </lineage>
</organism>
<dbReference type="AlphaFoldDB" id="K8E1G4"/>
<keyword evidence="2" id="KW-1185">Reference proteome</keyword>
<dbReference type="Proteomes" id="UP000000212">
    <property type="component" value="Chromosome"/>
</dbReference>